<dbReference type="Proteomes" id="UP001598201">
    <property type="component" value="Unassembled WGS sequence"/>
</dbReference>
<dbReference type="RefSeq" id="WP_379671595.1">
    <property type="nucleotide sequence ID" value="NZ_JBHUCJ010000003.1"/>
</dbReference>
<reference evidence="1 2" key="1">
    <citation type="submission" date="2024-09" db="EMBL/GenBank/DDBJ databases">
        <title>Genomes of Rahnella.</title>
        <authorList>
            <person name="Mnguni F.C."/>
            <person name="Shin G.Y."/>
            <person name="Coutinho T."/>
        </authorList>
    </citation>
    <scope>NUCLEOTIDE SEQUENCE [LARGE SCALE GENOMIC DNA]</scope>
    <source>
        <strain evidence="1 2">20WA0057</strain>
    </source>
</reference>
<comment type="caution">
    <text evidence="1">The sequence shown here is derived from an EMBL/GenBank/DDBJ whole genome shotgun (WGS) entry which is preliminary data.</text>
</comment>
<sequence>MHSIKELSRHSSLYRGFIITRRPKTVISKIARYEITLGEQSFGLFDAQAQATGYIDERHTQKGKAA</sequence>
<dbReference type="EMBL" id="JBHUCJ010000003">
    <property type="protein sequence ID" value="MFD3222432.1"/>
    <property type="molecule type" value="Genomic_DNA"/>
</dbReference>
<protein>
    <submittedName>
        <fullName evidence="1">Uncharacterized protein</fullName>
    </submittedName>
</protein>
<evidence type="ECO:0000313" key="1">
    <source>
        <dbReference type="EMBL" id="MFD3222432.1"/>
    </source>
</evidence>
<proteinExistence type="predicted"/>
<evidence type="ECO:0000313" key="2">
    <source>
        <dbReference type="Proteomes" id="UP001598201"/>
    </source>
</evidence>
<name>A0ABW6C336_RAHSY</name>
<keyword evidence="2" id="KW-1185">Reference proteome</keyword>
<accession>A0ABW6C336</accession>
<gene>
    <name evidence="1" type="ORF">ACFPK4_02715</name>
</gene>
<organism evidence="1 2">
    <name type="scientific">Rahnella sp. (strain Y9602)</name>
    <dbReference type="NCBI Taxonomy" id="2703885"/>
    <lineage>
        <taxon>Bacteria</taxon>
        <taxon>Pseudomonadati</taxon>
        <taxon>Pseudomonadota</taxon>
        <taxon>Gammaproteobacteria</taxon>
        <taxon>Enterobacterales</taxon>
        <taxon>Yersiniaceae</taxon>
        <taxon>Rahnella</taxon>
    </lineage>
</organism>